<keyword evidence="3" id="KW-1185">Reference proteome</keyword>
<accession>A0A2K2DR95</accession>
<evidence type="ECO:0000313" key="1">
    <source>
        <dbReference type="EMBL" id="PNT76796.1"/>
    </source>
</evidence>
<dbReference type="Gramene" id="PNT76796">
    <property type="protein sequence ID" value="PNT76796"/>
    <property type="gene ID" value="BRADI_1g53652v3"/>
</dbReference>
<sequence length="175" mass="19694">MNKHPLLSLPEQIRMGISISYCKFLFIYFSTQVMNGSISSLTCYFRSSFAPSLGIVNNIEDKAKRGIHVGTMQIPLPFRRHSLMIQLEISPVHERASFDRDCQPSAGHVRMLWVFTAHRRERSPDAGCDPPRLGRPRTPATFENARRIIPALRMPHAGALDLLPPRSGALTGCRL</sequence>
<reference evidence="1 2" key="1">
    <citation type="journal article" date="2010" name="Nature">
        <title>Genome sequencing and analysis of the model grass Brachypodium distachyon.</title>
        <authorList>
            <consortium name="International Brachypodium Initiative"/>
        </authorList>
    </citation>
    <scope>NUCLEOTIDE SEQUENCE [LARGE SCALE GENOMIC DNA]</scope>
    <source>
        <strain evidence="1 2">Bd21</strain>
    </source>
</reference>
<reference evidence="2" key="3">
    <citation type="submission" date="2018-08" db="UniProtKB">
        <authorList>
            <consortium name="EnsemblPlants"/>
        </authorList>
    </citation>
    <scope>IDENTIFICATION</scope>
    <source>
        <strain evidence="2">cv. Bd21</strain>
    </source>
</reference>
<reference evidence="1" key="2">
    <citation type="submission" date="2017-06" db="EMBL/GenBank/DDBJ databases">
        <title>WGS assembly of Brachypodium distachyon.</title>
        <authorList>
            <consortium name="The International Brachypodium Initiative"/>
            <person name="Lucas S."/>
            <person name="Harmon-Smith M."/>
            <person name="Lail K."/>
            <person name="Tice H."/>
            <person name="Grimwood J."/>
            <person name="Bruce D."/>
            <person name="Barry K."/>
            <person name="Shu S."/>
            <person name="Lindquist E."/>
            <person name="Wang M."/>
            <person name="Pitluck S."/>
            <person name="Vogel J.P."/>
            <person name="Garvin D.F."/>
            <person name="Mockler T.C."/>
            <person name="Schmutz J."/>
            <person name="Rokhsar D."/>
            <person name="Bevan M.W."/>
        </authorList>
    </citation>
    <scope>NUCLEOTIDE SEQUENCE</scope>
    <source>
        <strain evidence="1">Bd21</strain>
    </source>
</reference>
<dbReference type="AlphaFoldDB" id="A0A2K2DR95"/>
<dbReference type="Proteomes" id="UP000008810">
    <property type="component" value="Chromosome 1"/>
</dbReference>
<dbReference type="EMBL" id="CM000880">
    <property type="protein sequence ID" value="PNT76796.1"/>
    <property type="molecule type" value="Genomic_DNA"/>
</dbReference>
<gene>
    <name evidence="1" type="ORF">BRADI_1g53652v3</name>
</gene>
<evidence type="ECO:0000313" key="3">
    <source>
        <dbReference type="Proteomes" id="UP000008810"/>
    </source>
</evidence>
<organism evidence="1">
    <name type="scientific">Brachypodium distachyon</name>
    <name type="common">Purple false brome</name>
    <name type="synonym">Trachynia distachya</name>
    <dbReference type="NCBI Taxonomy" id="15368"/>
    <lineage>
        <taxon>Eukaryota</taxon>
        <taxon>Viridiplantae</taxon>
        <taxon>Streptophyta</taxon>
        <taxon>Embryophyta</taxon>
        <taxon>Tracheophyta</taxon>
        <taxon>Spermatophyta</taxon>
        <taxon>Magnoliopsida</taxon>
        <taxon>Liliopsida</taxon>
        <taxon>Poales</taxon>
        <taxon>Poaceae</taxon>
        <taxon>BOP clade</taxon>
        <taxon>Pooideae</taxon>
        <taxon>Stipodae</taxon>
        <taxon>Brachypodieae</taxon>
        <taxon>Brachypodium</taxon>
    </lineage>
</organism>
<evidence type="ECO:0000313" key="2">
    <source>
        <dbReference type="EnsemblPlants" id="PNT76796"/>
    </source>
</evidence>
<protein>
    <submittedName>
        <fullName evidence="1 2">Uncharacterized protein</fullName>
    </submittedName>
</protein>
<dbReference type="InParanoid" id="A0A2K2DR95"/>
<proteinExistence type="predicted"/>
<dbReference type="EnsemblPlants" id="PNT76796">
    <property type="protein sequence ID" value="PNT76796"/>
    <property type="gene ID" value="BRADI_1g53652v3"/>
</dbReference>
<name>A0A2K2DR95_BRADI</name>